<sequence length="363" mass="40832">MKKKWSLSRLAEKFIGKKWLISRAKTSKHEPHAKEIQTSLDARSSSEFRLRTSIARKMPPSLPSSSLGSLARGKQSLCFKSAARTFTSSSQCQAIGPESPKFIEIPLPRQRFAKKHVDVKGVLPVPRNVFPKRAGDKSSPQYIARATFEPTAAHQLTKTPSEYTAWKRRMAASRRENLREGLTKLHDRKVKKDAQVGRKSSIARENNQRLVDAPQRESDRLTLPTITAAMATFQHGALPDPNREARIAASAERVAAKVKAQEEARRDSLHSLYMHARSFITTEKELDAEIDKIFTERPFAHVHGRENETNIWDAEGSPMTVFGMLSEVSNTQKKAVDYYQTPAKVTGKRMVRIAEELTGGKMD</sequence>
<organism evidence="2">
    <name type="scientific">Pseudogymnoascus destructans</name>
    <dbReference type="NCBI Taxonomy" id="655981"/>
    <lineage>
        <taxon>Eukaryota</taxon>
        <taxon>Fungi</taxon>
        <taxon>Dikarya</taxon>
        <taxon>Ascomycota</taxon>
        <taxon>Pezizomycotina</taxon>
        <taxon>Leotiomycetes</taxon>
        <taxon>Thelebolales</taxon>
        <taxon>Thelebolaceae</taxon>
        <taxon>Pseudogymnoascus</taxon>
    </lineage>
</organism>
<accession>A0A177AE91</accession>
<name>A0A177AE91_9PEZI</name>
<dbReference type="OrthoDB" id="5223508at2759"/>
<proteinExistence type="predicted"/>
<gene>
    <name evidence="2" type="ORF">VC83_03605</name>
</gene>
<dbReference type="GeneID" id="36286681"/>
<dbReference type="eggNOG" id="ENOG502S3Z9">
    <property type="taxonomic scope" value="Eukaryota"/>
</dbReference>
<dbReference type="Pfam" id="PF26163">
    <property type="entry name" value="mS26"/>
    <property type="match status" value="1"/>
</dbReference>
<dbReference type="InterPro" id="IPR058940">
    <property type="entry name" value="mS26_fungi"/>
</dbReference>
<dbReference type="RefSeq" id="XP_024325710.1">
    <property type="nucleotide sequence ID" value="XM_024467251.1"/>
</dbReference>
<evidence type="ECO:0000313" key="2">
    <source>
        <dbReference type="EMBL" id="OAF60429.1"/>
    </source>
</evidence>
<dbReference type="CDD" id="cd23703">
    <property type="entry name" value="mS26_PET12"/>
    <property type="match status" value="1"/>
</dbReference>
<dbReference type="Proteomes" id="UP000077154">
    <property type="component" value="Unassembled WGS sequence"/>
</dbReference>
<reference evidence="2" key="1">
    <citation type="submission" date="2016-03" db="EMBL/GenBank/DDBJ databases">
        <title>Updated assembly of Pseudogymnoascus destructans, the fungus causing white-nose syndrome of bats.</title>
        <authorList>
            <person name="Palmer J.M."/>
            <person name="Drees K.P."/>
            <person name="Foster J.T."/>
            <person name="Lindner D.L."/>
        </authorList>
    </citation>
    <scope>NUCLEOTIDE SEQUENCE [LARGE SCALE GENOMIC DNA]</scope>
    <source>
        <strain evidence="2">20631-21</strain>
    </source>
</reference>
<dbReference type="AlphaFoldDB" id="A0A177AE91"/>
<dbReference type="EMBL" id="KV441391">
    <property type="protein sequence ID" value="OAF60429.1"/>
    <property type="molecule type" value="Genomic_DNA"/>
</dbReference>
<protein>
    <submittedName>
        <fullName evidence="2">Uncharacterized protein</fullName>
    </submittedName>
</protein>
<dbReference type="VEuPathDB" id="FungiDB:GMDG_01736"/>
<evidence type="ECO:0000256" key="1">
    <source>
        <dbReference type="SAM" id="MobiDB-lite"/>
    </source>
</evidence>
<feature type="region of interest" description="Disordered" evidence="1">
    <location>
        <begin position="26"/>
        <end position="46"/>
    </location>
</feature>